<name>A0ABW0MEV4_9BURK</name>
<reference evidence="3" key="1">
    <citation type="journal article" date="2019" name="Int. J. Syst. Evol. Microbiol.">
        <title>The Global Catalogue of Microorganisms (GCM) 10K type strain sequencing project: providing services to taxonomists for standard genome sequencing and annotation.</title>
        <authorList>
            <consortium name="The Broad Institute Genomics Platform"/>
            <consortium name="The Broad Institute Genome Sequencing Center for Infectious Disease"/>
            <person name="Wu L."/>
            <person name="Ma J."/>
        </authorList>
    </citation>
    <scope>NUCLEOTIDE SEQUENCE [LARGE SCALE GENOMIC DNA]</scope>
    <source>
        <strain evidence="3">JCM 17066</strain>
    </source>
</reference>
<gene>
    <name evidence="2" type="ORF">ACFPM8_16295</name>
</gene>
<accession>A0ABW0MEV4</accession>
<evidence type="ECO:0008006" key="4">
    <source>
        <dbReference type="Google" id="ProtNLM"/>
    </source>
</evidence>
<organism evidence="2 3">
    <name type="scientific">Paraherbaspirillum soli</name>
    <dbReference type="NCBI Taxonomy" id="631222"/>
    <lineage>
        <taxon>Bacteria</taxon>
        <taxon>Pseudomonadati</taxon>
        <taxon>Pseudomonadota</taxon>
        <taxon>Betaproteobacteria</taxon>
        <taxon>Burkholderiales</taxon>
        <taxon>Oxalobacteraceae</taxon>
        <taxon>Paraherbaspirillum</taxon>
    </lineage>
</organism>
<feature type="chain" id="PRO_5047500787" description="Transmembrane protein" evidence="1">
    <location>
        <begin position="24"/>
        <end position="159"/>
    </location>
</feature>
<evidence type="ECO:0000313" key="2">
    <source>
        <dbReference type="EMBL" id="MFC5475523.1"/>
    </source>
</evidence>
<comment type="caution">
    <text evidence="2">The sequence shown here is derived from an EMBL/GenBank/DDBJ whole genome shotgun (WGS) entry which is preliminary data.</text>
</comment>
<evidence type="ECO:0000313" key="3">
    <source>
        <dbReference type="Proteomes" id="UP001596045"/>
    </source>
</evidence>
<dbReference type="Proteomes" id="UP001596045">
    <property type="component" value="Unassembled WGS sequence"/>
</dbReference>
<dbReference type="EMBL" id="JBHSMT010000028">
    <property type="protein sequence ID" value="MFC5475523.1"/>
    <property type="molecule type" value="Genomic_DNA"/>
</dbReference>
<evidence type="ECO:0000256" key="1">
    <source>
        <dbReference type="SAM" id="SignalP"/>
    </source>
</evidence>
<proteinExistence type="predicted"/>
<protein>
    <recommendedName>
        <fullName evidence="4">Transmembrane protein</fullName>
    </recommendedName>
</protein>
<keyword evidence="1" id="KW-0732">Signal</keyword>
<keyword evidence="3" id="KW-1185">Reference proteome</keyword>
<sequence length="159" mass="17119">MNKSGIAIQITTLAALLAAGAWLGDAGAKAPVAKTSPYLPVKVTKTAKSYYQLFGGIDNMSVRETASGNLIRFSYRVVDPARAKLLVDKSATPYMYGLRSHAVLQIPVMDKIGQLRQTGVAEAGQEYWMVFSNKGNLVKAGDRVNVMIGSFHVDGLLVE</sequence>
<feature type="signal peptide" evidence="1">
    <location>
        <begin position="1"/>
        <end position="23"/>
    </location>
</feature>
<dbReference type="RefSeq" id="WP_378998897.1">
    <property type="nucleotide sequence ID" value="NZ_JBHSMT010000028.1"/>
</dbReference>